<evidence type="ECO:0000313" key="2">
    <source>
        <dbReference type="EMBL" id="AXX62115.1"/>
    </source>
</evidence>
<reference evidence="3 4" key="2">
    <citation type="journal article" date="2018" name="Front. Microbiol.">
        <title>Phylogeny of Vibrio vulnificus from the Analysis of the Core-Genome: Implications for Intra-Species Taxonomy.</title>
        <authorList>
            <person name="Roig F.J."/>
            <person name="Gonzalez-Candelas F."/>
            <person name="Sanjuan E."/>
            <person name="Fouz B."/>
            <person name="Feil E.J."/>
            <person name="Llorens C."/>
            <person name="Baker-Austin C."/>
            <person name="Oliver J.D."/>
            <person name="Danin-Poleg Y."/>
            <person name="Gibas C.J."/>
            <person name="Kashi Y."/>
            <person name="Gulig P.A."/>
            <person name="Morrison S.S."/>
            <person name="Amaro C."/>
        </authorList>
    </citation>
    <scope>NUCLEOTIDE SEQUENCE [LARGE SCALE GENOMIC DNA]</scope>
    <source>
        <strain evidence="3 4">CECT4608</strain>
    </source>
</reference>
<dbReference type="Pfam" id="PF03372">
    <property type="entry name" value="Exo_endo_phos"/>
    <property type="match status" value="1"/>
</dbReference>
<gene>
    <name evidence="3" type="ORF">CRN52_10520</name>
    <name evidence="2" type="ORF">FORC53_3776</name>
</gene>
<evidence type="ECO:0000313" key="3">
    <source>
        <dbReference type="EMBL" id="POB48155.1"/>
    </source>
</evidence>
<dbReference type="EMBL" id="PDGH01000081">
    <property type="protein sequence ID" value="POB48155.1"/>
    <property type="molecule type" value="Genomic_DNA"/>
</dbReference>
<evidence type="ECO:0000259" key="1">
    <source>
        <dbReference type="Pfam" id="PF03372"/>
    </source>
</evidence>
<keyword evidence="3" id="KW-0378">Hydrolase</keyword>
<sequence length="297" mass="33613">MLKHALGLFFTGLVYLLLPTPLLAAQPMTFTSWNMEWLSSTPSARVKESHRNEEDFAKLAMYFQKTNSDVLAFQEVNDLAAIKKVVGTNYQILFSDRSNPRYQRFQFDDINQYTGFAIKKGIPFRDVGDIQLNKGNSKLRFASYVIIGNTSNELHVLNVHLKAGCSGAYKGNDACRTLRLESQALGQWISQRQSNKQTYLVLGDFNHNLAYRNDWLMNELTSAGKIHLLTEDTKANCKVRSKKQPNKVHSFRSLIDHIIVSEGLSASQAEQKLFTSNDVLKYQLSDHCPVSTTVTLP</sequence>
<dbReference type="RefSeq" id="WP_045597944.1">
    <property type="nucleotide sequence ID" value="NZ_AP026553.1"/>
</dbReference>
<dbReference type="InterPro" id="IPR005135">
    <property type="entry name" value="Endo/exonuclease/phosphatase"/>
</dbReference>
<name>A0A2S3RMR9_VIBVL</name>
<dbReference type="SUPFAM" id="SSF56219">
    <property type="entry name" value="DNase I-like"/>
    <property type="match status" value="1"/>
</dbReference>
<dbReference type="Gene3D" id="3.60.10.10">
    <property type="entry name" value="Endonuclease/exonuclease/phosphatase"/>
    <property type="match status" value="1"/>
</dbReference>
<dbReference type="GO" id="GO:0016787">
    <property type="term" value="F:hydrolase activity"/>
    <property type="evidence" value="ECO:0007669"/>
    <property type="project" value="UniProtKB-KW"/>
</dbReference>
<dbReference type="Proteomes" id="UP000263418">
    <property type="component" value="Chromosome 2"/>
</dbReference>
<reference evidence="2 5" key="1">
    <citation type="submission" date="2017-01" db="EMBL/GenBank/DDBJ databases">
        <title>Complete Genome Sequence of Vibrio vulnificus FORC_053.</title>
        <authorList>
            <consortium name="Food-borne Pathogen Omics Research Center"/>
            <person name="Chung H.Y."/>
            <person name="Na E.J."/>
            <person name="Song J.S."/>
            <person name="Kim H."/>
            <person name="Lee J.-H."/>
            <person name="Ryu S."/>
            <person name="Choi S.H."/>
        </authorList>
    </citation>
    <scope>NUCLEOTIDE SEQUENCE [LARGE SCALE GENOMIC DNA]</scope>
    <source>
        <strain evidence="2 5">FORC_053</strain>
    </source>
</reference>
<proteinExistence type="predicted"/>
<dbReference type="EMBL" id="CP019291">
    <property type="protein sequence ID" value="AXX62115.1"/>
    <property type="molecule type" value="Genomic_DNA"/>
</dbReference>
<organism evidence="3 4">
    <name type="scientific">Vibrio vulnificus</name>
    <dbReference type="NCBI Taxonomy" id="672"/>
    <lineage>
        <taxon>Bacteria</taxon>
        <taxon>Pseudomonadati</taxon>
        <taxon>Pseudomonadota</taxon>
        <taxon>Gammaproteobacteria</taxon>
        <taxon>Vibrionales</taxon>
        <taxon>Vibrionaceae</taxon>
        <taxon>Vibrio</taxon>
    </lineage>
</organism>
<dbReference type="AlphaFoldDB" id="A0A2S3RMR9"/>
<evidence type="ECO:0000313" key="4">
    <source>
        <dbReference type="Proteomes" id="UP000237466"/>
    </source>
</evidence>
<evidence type="ECO:0000313" key="5">
    <source>
        <dbReference type="Proteomes" id="UP000263418"/>
    </source>
</evidence>
<feature type="domain" description="Endonuclease/exonuclease/phosphatase" evidence="1">
    <location>
        <begin position="32"/>
        <end position="287"/>
    </location>
</feature>
<dbReference type="Proteomes" id="UP000237466">
    <property type="component" value="Unassembled WGS sequence"/>
</dbReference>
<protein>
    <submittedName>
        <fullName evidence="2 3">Hydrolase</fullName>
    </submittedName>
</protein>
<dbReference type="InterPro" id="IPR036691">
    <property type="entry name" value="Endo/exonu/phosph_ase_sf"/>
</dbReference>
<accession>A0A2S3RMR9</accession>